<dbReference type="Pfam" id="PF00847">
    <property type="entry name" value="AP2"/>
    <property type="match status" value="1"/>
</dbReference>
<dbReference type="GO" id="GO:0005634">
    <property type="term" value="C:nucleus"/>
    <property type="evidence" value="ECO:0007669"/>
    <property type="project" value="UniProtKB-SubCell"/>
</dbReference>
<evidence type="ECO:0000256" key="3">
    <source>
        <dbReference type="ARBA" id="ARBA00023125"/>
    </source>
</evidence>
<dbReference type="InterPro" id="IPR036955">
    <property type="entry name" value="AP2/ERF_dom_sf"/>
</dbReference>
<evidence type="ECO:0000313" key="8">
    <source>
        <dbReference type="EMBL" id="KAJ4971634.1"/>
    </source>
</evidence>
<evidence type="ECO:0000256" key="5">
    <source>
        <dbReference type="ARBA" id="ARBA00023242"/>
    </source>
</evidence>
<evidence type="ECO:0000259" key="7">
    <source>
        <dbReference type="PROSITE" id="PS51032"/>
    </source>
</evidence>
<feature type="region of interest" description="Disordered" evidence="6">
    <location>
        <begin position="184"/>
        <end position="206"/>
    </location>
</feature>
<dbReference type="GO" id="GO:0003700">
    <property type="term" value="F:DNA-binding transcription factor activity"/>
    <property type="evidence" value="ECO:0007669"/>
    <property type="project" value="InterPro"/>
</dbReference>
<keyword evidence="5" id="KW-0539">Nucleus</keyword>
<comment type="subcellular location">
    <subcellularLocation>
        <location evidence="1">Nucleus</location>
    </subcellularLocation>
</comment>
<dbReference type="PROSITE" id="PS51032">
    <property type="entry name" value="AP2_ERF"/>
    <property type="match status" value="1"/>
</dbReference>
<dbReference type="SMART" id="SM00380">
    <property type="entry name" value="AP2"/>
    <property type="match status" value="1"/>
</dbReference>
<dbReference type="PANTHER" id="PTHR31194">
    <property type="entry name" value="SHN SHINE , DNA BINDING / TRANSCRIPTION FACTOR"/>
    <property type="match status" value="1"/>
</dbReference>
<comment type="caution">
    <text evidence="8">The sequence shown here is derived from an EMBL/GenBank/DDBJ whole genome shotgun (WGS) entry which is preliminary data.</text>
</comment>
<dbReference type="Proteomes" id="UP001141806">
    <property type="component" value="Unassembled WGS sequence"/>
</dbReference>
<keyword evidence="2" id="KW-0805">Transcription regulation</keyword>
<protein>
    <recommendedName>
        <fullName evidence="7">AP2/ERF domain-containing protein</fullName>
    </recommendedName>
</protein>
<dbReference type="InterPro" id="IPR001471">
    <property type="entry name" value="AP2/ERF_dom"/>
</dbReference>
<dbReference type="GO" id="GO:0003677">
    <property type="term" value="F:DNA binding"/>
    <property type="evidence" value="ECO:0007669"/>
    <property type="project" value="UniProtKB-KW"/>
</dbReference>
<proteinExistence type="predicted"/>
<dbReference type="PIRSF" id="PIRSF038123">
    <property type="entry name" value="PTI6"/>
    <property type="match status" value="1"/>
</dbReference>
<dbReference type="EMBL" id="JAMYWD010000005">
    <property type="protein sequence ID" value="KAJ4971634.1"/>
    <property type="molecule type" value="Genomic_DNA"/>
</dbReference>
<gene>
    <name evidence="8" type="ORF">NE237_004733</name>
</gene>
<dbReference type="OrthoDB" id="682005at2759"/>
<evidence type="ECO:0000256" key="1">
    <source>
        <dbReference type="ARBA" id="ARBA00004123"/>
    </source>
</evidence>
<evidence type="ECO:0000313" key="9">
    <source>
        <dbReference type="Proteomes" id="UP001141806"/>
    </source>
</evidence>
<evidence type="ECO:0000256" key="2">
    <source>
        <dbReference type="ARBA" id="ARBA00023015"/>
    </source>
</evidence>
<organism evidence="8 9">
    <name type="scientific">Protea cynaroides</name>
    <dbReference type="NCBI Taxonomy" id="273540"/>
    <lineage>
        <taxon>Eukaryota</taxon>
        <taxon>Viridiplantae</taxon>
        <taxon>Streptophyta</taxon>
        <taxon>Embryophyta</taxon>
        <taxon>Tracheophyta</taxon>
        <taxon>Spermatophyta</taxon>
        <taxon>Magnoliopsida</taxon>
        <taxon>Proteales</taxon>
        <taxon>Proteaceae</taxon>
        <taxon>Protea</taxon>
    </lineage>
</organism>
<accession>A0A9Q0KJZ4</accession>
<reference evidence="8" key="1">
    <citation type="journal article" date="2023" name="Plant J.">
        <title>The genome of the king protea, Protea cynaroides.</title>
        <authorList>
            <person name="Chang J."/>
            <person name="Duong T.A."/>
            <person name="Schoeman C."/>
            <person name="Ma X."/>
            <person name="Roodt D."/>
            <person name="Barker N."/>
            <person name="Li Z."/>
            <person name="Van de Peer Y."/>
            <person name="Mizrachi E."/>
        </authorList>
    </citation>
    <scope>NUCLEOTIDE SEQUENCE</scope>
    <source>
        <tissue evidence="8">Young leaves</tissue>
    </source>
</reference>
<keyword evidence="4" id="KW-0804">Transcription</keyword>
<sequence length="294" mass="33583">MELTVETSRNTQSDAVQPRVKFSEHVLRSKKLLTRPGTEESDGIRPKMVRITFTDVDATDSSSDEDEGEIVRRVKKYVQEIGIAREEPLLPPLSATMKKRRMQLTDGDKTDQKRFIGVRKRPWGRWAAEIRDPTRRKRLWLGTFDTPEEAATVYDNAAIRLKGSNAVTNFPVIPTITKTDTRTETVVSQGNYSPKTNKPVWSPTSVLRHDSPTTPFDSETFCYEPYGDVDAFGFDIESPLLLPIPGIKLPTNYYFGKDKLGDFDIDDEYDDFLLHSSLLRNSDYEKKISNSLYF</sequence>
<feature type="domain" description="AP2/ERF" evidence="7">
    <location>
        <begin position="114"/>
        <end position="171"/>
    </location>
</feature>
<dbReference type="FunFam" id="3.30.730.10:FF:000001">
    <property type="entry name" value="Ethylene-responsive transcription factor 2"/>
    <property type="match status" value="1"/>
</dbReference>
<keyword evidence="3" id="KW-0238">DNA-binding</keyword>
<name>A0A9Q0KJZ4_9MAGN</name>
<evidence type="ECO:0000256" key="4">
    <source>
        <dbReference type="ARBA" id="ARBA00023163"/>
    </source>
</evidence>
<dbReference type="AlphaFoldDB" id="A0A9Q0KJZ4"/>
<dbReference type="PANTHER" id="PTHR31194:SF166">
    <property type="entry name" value="PATHOGENESIS-RELATED GENES TRANSCRIPTIONAL ACTIVATOR PTI6"/>
    <property type="match status" value="1"/>
</dbReference>
<dbReference type="SUPFAM" id="SSF54171">
    <property type="entry name" value="DNA-binding domain"/>
    <property type="match status" value="1"/>
</dbReference>
<dbReference type="PRINTS" id="PR00367">
    <property type="entry name" value="ETHRSPELEMNT"/>
</dbReference>
<keyword evidence="9" id="KW-1185">Reference proteome</keyword>
<dbReference type="CDD" id="cd00018">
    <property type="entry name" value="AP2"/>
    <property type="match status" value="1"/>
</dbReference>
<dbReference type="Gene3D" id="3.30.730.10">
    <property type="entry name" value="AP2/ERF domain"/>
    <property type="match status" value="1"/>
</dbReference>
<evidence type="ECO:0000256" key="6">
    <source>
        <dbReference type="SAM" id="MobiDB-lite"/>
    </source>
</evidence>
<dbReference type="InterPro" id="IPR016177">
    <property type="entry name" value="DNA-bd_dom_sf"/>
</dbReference>
<dbReference type="InterPro" id="IPR050913">
    <property type="entry name" value="AP2/ERF_ERF"/>
</dbReference>
<feature type="compositionally biased region" description="Polar residues" evidence="6">
    <location>
        <begin position="184"/>
        <end position="196"/>
    </location>
</feature>